<dbReference type="SUPFAM" id="SSF49777">
    <property type="entry name" value="PEBP-like"/>
    <property type="match status" value="1"/>
</dbReference>
<dbReference type="EMBL" id="LFMY01000003">
    <property type="protein sequence ID" value="OKL62163.1"/>
    <property type="molecule type" value="Genomic_DNA"/>
</dbReference>
<evidence type="ECO:0000313" key="1">
    <source>
        <dbReference type="EMBL" id="OKL62163.1"/>
    </source>
</evidence>
<sequence>MPFSTDITNTLNAEDVIPDILPTGTIIRHNLKVSFPKAKLDRPGQMIAVNDTQPKPTVFVDPPIEADTLQDIYTLMMVDPDLTHRHDTRFGQVRHWLVTNCSVSSAGEIIDLKARTLSPWIGPAPIPAHHIAEKPHPSRYTFILCKTKSAPSEKDTRRAKLDDSILQDQYEGLASELGSPSQDLFDRSKFNAQQFIQANNLEVVAATFMLVEGDITSGVRSAGLVANAAGNKIVGMGRDSCPVGSSY</sequence>
<protein>
    <recommendedName>
        <fullName evidence="3">Phosphatidylethanolamine-binding protein</fullName>
    </recommendedName>
</protein>
<dbReference type="RefSeq" id="XP_020122284.1">
    <property type="nucleotide sequence ID" value="XM_020264493.1"/>
</dbReference>
<dbReference type="PANTHER" id="PTHR11362:SF82">
    <property type="entry name" value="PHOSPHATIDYLETHANOLAMINE-BINDING PROTEIN 4"/>
    <property type="match status" value="1"/>
</dbReference>
<dbReference type="InterPro" id="IPR035810">
    <property type="entry name" value="PEBP_euk"/>
</dbReference>
<dbReference type="Pfam" id="PF01161">
    <property type="entry name" value="PBP"/>
    <property type="match status" value="1"/>
</dbReference>
<proteinExistence type="predicted"/>
<dbReference type="InterPro" id="IPR036610">
    <property type="entry name" value="PEBP-like_sf"/>
</dbReference>
<dbReference type="STRING" id="1441469.A0A225ARN3"/>
<dbReference type="CDD" id="cd00866">
    <property type="entry name" value="PEBP_euk"/>
    <property type="match status" value="1"/>
</dbReference>
<dbReference type="GeneID" id="31001916"/>
<organism evidence="1 2">
    <name type="scientific">Talaromyces atroroseus</name>
    <dbReference type="NCBI Taxonomy" id="1441469"/>
    <lineage>
        <taxon>Eukaryota</taxon>
        <taxon>Fungi</taxon>
        <taxon>Dikarya</taxon>
        <taxon>Ascomycota</taxon>
        <taxon>Pezizomycotina</taxon>
        <taxon>Eurotiomycetes</taxon>
        <taxon>Eurotiomycetidae</taxon>
        <taxon>Eurotiales</taxon>
        <taxon>Trichocomaceae</taxon>
        <taxon>Talaromyces</taxon>
        <taxon>Talaromyces sect. Trachyspermi</taxon>
    </lineage>
</organism>
<name>A0A225ARN3_TALAT</name>
<dbReference type="OrthoDB" id="2506647at2759"/>
<dbReference type="PANTHER" id="PTHR11362">
    <property type="entry name" value="PHOSPHATIDYLETHANOLAMINE-BINDING PROTEIN"/>
    <property type="match status" value="1"/>
</dbReference>
<evidence type="ECO:0000313" key="2">
    <source>
        <dbReference type="Proteomes" id="UP000214365"/>
    </source>
</evidence>
<keyword evidence="2" id="KW-1185">Reference proteome</keyword>
<evidence type="ECO:0008006" key="3">
    <source>
        <dbReference type="Google" id="ProtNLM"/>
    </source>
</evidence>
<dbReference type="AlphaFoldDB" id="A0A225ARN3"/>
<dbReference type="Proteomes" id="UP000214365">
    <property type="component" value="Unassembled WGS sequence"/>
</dbReference>
<dbReference type="Gene3D" id="3.90.280.10">
    <property type="entry name" value="PEBP-like"/>
    <property type="match status" value="1"/>
</dbReference>
<accession>A0A225ARN3</accession>
<reference evidence="1 2" key="1">
    <citation type="submission" date="2015-06" db="EMBL/GenBank/DDBJ databases">
        <title>Talaromyces atroroseus IBT 11181 draft genome.</title>
        <authorList>
            <person name="Rasmussen K.B."/>
            <person name="Rasmussen S."/>
            <person name="Petersen B."/>
            <person name="Sicheritz-Ponten T."/>
            <person name="Mortensen U.H."/>
            <person name="Thrane U."/>
        </authorList>
    </citation>
    <scope>NUCLEOTIDE SEQUENCE [LARGE SCALE GENOMIC DNA]</scope>
    <source>
        <strain evidence="1 2">IBT 11181</strain>
    </source>
</reference>
<comment type="caution">
    <text evidence="1">The sequence shown here is derived from an EMBL/GenBank/DDBJ whole genome shotgun (WGS) entry which is preliminary data.</text>
</comment>
<gene>
    <name evidence="1" type="ORF">UA08_02161</name>
</gene>
<dbReference type="InterPro" id="IPR008914">
    <property type="entry name" value="PEBP"/>
</dbReference>